<dbReference type="EMBL" id="KL363221">
    <property type="protein sequence ID" value="KFD53047.1"/>
    <property type="molecule type" value="Genomic_DNA"/>
</dbReference>
<dbReference type="InterPro" id="IPR012901">
    <property type="entry name" value="CARME"/>
</dbReference>
<comment type="similarity">
    <text evidence="1">Belongs to the carnosine N-methyltransferase family.</text>
</comment>
<dbReference type="EMBL" id="KL367492">
    <property type="protein sequence ID" value="KFD69813.1"/>
    <property type="molecule type" value="Genomic_DNA"/>
</dbReference>
<dbReference type="Gene3D" id="3.40.50.150">
    <property type="entry name" value="Vaccinia Virus protein VP39"/>
    <property type="match status" value="1"/>
</dbReference>
<dbReference type="SUPFAM" id="SSF53335">
    <property type="entry name" value="S-adenosyl-L-methionine-dependent methyltransferases"/>
    <property type="match status" value="1"/>
</dbReference>
<dbReference type="EC" id="2.1.1.22" evidence="2"/>
<evidence type="ECO:0000256" key="5">
    <source>
        <dbReference type="ARBA" id="ARBA00022691"/>
    </source>
</evidence>
<dbReference type="InterPro" id="IPR029063">
    <property type="entry name" value="SAM-dependent_MTases_sf"/>
</dbReference>
<evidence type="ECO:0000313" key="7">
    <source>
        <dbReference type="EMBL" id="KFD69813.1"/>
    </source>
</evidence>
<accession>A0A085NK17</accession>
<keyword evidence="8" id="KW-1185">Reference proteome</keyword>
<evidence type="ECO:0000256" key="4">
    <source>
        <dbReference type="ARBA" id="ARBA00022679"/>
    </source>
</evidence>
<dbReference type="GO" id="GO:0005829">
    <property type="term" value="C:cytosol"/>
    <property type="evidence" value="ECO:0007669"/>
    <property type="project" value="TreeGrafter"/>
</dbReference>
<evidence type="ECO:0000256" key="1">
    <source>
        <dbReference type="ARBA" id="ARBA00010086"/>
    </source>
</evidence>
<proteinExistence type="inferred from homology"/>
<dbReference type="OrthoDB" id="978at2759"/>
<dbReference type="PANTHER" id="PTHR12303">
    <property type="entry name" value="CARNOSINE N-METHYLTRANSFERASE"/>
    <property type="match status" value="1"/>
</dbReference>
<gene>
    <name evidence="6" type="ORF">M513_06163</name>
    <name evidence="7" type="ORF">M514_06163</name>
</gene>
<evidence type="ECO:0000313" key="8">
    <source>
        <dbReference type="Proteomes" id="UP000030764"/>
    </source>
</evidence>
<protein>
    <recommendedName>
        <fullName evidence="2">carnosine N-methyltransferase</fullName>
        <ecNumber evidence="2">2.1.1.22</ecNumber>
    </recommendedName>
</protein>
<dbReference type="GO" id="GO:0035498">
    <property type="term" value="P:carnosine metabolic process"/>
    <property type="evidence" value="ECO:0007669"/>
    <property type="project" value="TreeGrafter"/>
</dbReference>
<dbReference type="Pfam" id="PF07942">
    <property type="entry name" value="CARME"/>
    <property type="match status" value="1"/>
</dbReference>
<organism evidence="7">
    <name type="scientific">Trichuris suis</name>
    <name type="common">pig whipworm</name>
    <dbReference type="NCBI Taxonomy" id="68888"/>
    <lineage>
        <taxon>Eukaryota</taxon>
        <taxon>Metazoa</taxon>
        <taxon>Ecdysozoa</taxon>
        <taxon>Nematoda</taxon>
        <taxon>Enoplea</taxon>
        <taxon>Dorylaimia</taxon>
        <taxon>Trichinellida</taxon>
        <taxon>Trichuridae</taxon>
        <taxon>Trichuris</taxon>
    </lineage>
</organism>
<sequence length="364" mass="41949">MDVHELAEDKEEAKHYVQAVSTFMQYYAHSMKAIKEKVKWYVALSERQRSLIPKYEEHLRSVSSCVAKNFHVLRTIIEGVSDMFENMVIDVPVKERLPQVPDFQVDKLRSVLRQLVRDWAAEGQSERDGSYKPVIKEAERLFPGPDRSQIRVLVPGAGLGRLAWEFARRGFDCQGNEYSLLMLFCSNFVLNRCDTPNAFVIHPWIHQWTNNMTYSDQVASVTFPDVNPASLNSGGRLSMTAGDFLEVYAQQSNCWDLVTTVFFIDTANNIIDYFEAIYRLLKPGGYWINMGPLLYHFADTPGEPSIELAYEEIVDVMQRVGFRLLYQKADIPTGYTQNVSSMLRYTYRCVYFVCAKQNDDEQQS</sequence>
<dbReference type="PANTHER" id="PTHR12303:SF6">
    <property type="entry name" value="CARNOSINE N-METHYLTRANSFERASE"/>
    <property type="match status" value="1"/>
</dbReference>
<evidence type="ECO:0000256" key="3">
    <source>
        <dbReference type="ARBA" id="ARBA00022603"/>
    </source>
</evidence>
<evidence type="ECO:0000313" key="6">
    <source>
        <dbReference type="EMBL" id="KFD53047.1"/>
    </source>
</evidence>
<keyword evidence="3" id="KW-0489">Methyltransferase</keyword>
<dbReference type="GO" id="GO:0030735">
    <property type="term" value="F:carnosine N-methyltransferase activity"/>
    <property type="evidence" value="ECO:0007669"/>
    <property type="project" value="UniProtKB-EC"/>
</dbReference>
<keyword evidence="4" id="KW-0808">Transferase</keyword>
<dbReference type="GO" id="GO:0032259">
    <property type="term" value="P:methylation"/>
    <property type="evidence" value="ECO:0007669"/>
    <property type="project" value="UniProtKB-KW"/>
</dbReference>
<dbReference type="SMART" id="SM01296">
    <property type="entry name" value="N2227"/>
    <property type="match status" value="1"/>
</dbReference>
<dbReference type="GO" id="GO:0005634">
    <property type="term" value="C:nucleus"/>
    <property type="evidence" value="ECO:0007669"/>
    <property type="project" value="TreeGrafter"/>
</dbReference>
<keyword evidence="5" id="KW-0949">S-adenosyl-L-methionine</keyword>
<dbReference type="Proteomes" id="UP000030758">
    <property type="component" value="Unassembled WGS sequence"/>
</dbReference>
<name>A0A085NK17_9BILA</name>
<dbReference type="Proteomes" id="UP000030764">
    <property type="component" value="Unassembled WGS sequence"/>
</dbReference>
<evidence type="ECO:0000256" key="2">
    <source>
        <dbReference type="ARBA" id="ARBA00012003"/>
    </source>
</evidence>
<reference evidence="7 8" key="1">
    <citation type="journal article" date="2014" name="Nat. Genet.">
        <title>Genome and transcriptome of the porcine whipworm Trichuris suis.</title>
        <authorList>
            <person name="Jex A.R."/>
            <person name="Nejsum P."/>
            <person name="Schwarz E.M."/>
            <person name="Hu L."/>
            <person name="Young N.D."/>
            <person name="Hall R.S."/>
            <person name="Korhonen P.K."/>
            <person name="Liao S."/>
            <person name="Thamsborg S."/>
            <person name="Xia J."/>
            <person name="Xu P."/>
            <person name="Wang S."/>
            <person name="Scheerlinck J.P."/>
            <person name="Hofmann A."/>
            <person name="Sternberg P.W."/>
            <person name="Wang J."/>
            <person name="Gasser R.B."/>
        </authorList>
    </citation>
    <scope>NUCLEOTIDE SEQUENCE [LARGE SCALE GENOMIC DNA]</scope>
    <source>
        <strain evidence="7">DCEP-RM93F</strain>
        <strain evidence="6">DCEP-RM93M</strain>
    </source>
</reference>
<dbReference type="AlphaFoldDB" id="A0A085NK17"/>